<dbReference type="SMART" id="SM00744">
    <property type="entry name" value="RINGv"/>
    <property type="match status" value="1"/>
</dbReference>
<evidence type="ECO:0000256" key="1">
    <source>
        <dbReference type="ARBA" id="ARBA00022723"/>
    </source>
</evidence>
<name>A0A7S1UBD5_9STRA</name>
<evidence type="ECO:0000259" key="6">
    <source>
        <dbReference type="PROSITE" id="PS51292"/>
    </source>
</evidence>
<feature type="domain" description="RING-CH-type" evidence="6">
    <location>
        <begin position="222"/>
        <end position="297"/>
    </location>
</feature>
<evidence type="ECO:0000256" key="4">
    <source>
        <dbReference type="SAM" id="MobiDB-lite"/>
    </source>
</evidence>
<proteinExistence type="predicted"/>
<feature type="domain" description="FHA" evidence="5">
    <location>
        <begin position="351"/>
        <end position="401"/>
    </location>
</feature>
<protein>
    <recommendedName>
        <fullName evidence="8">RING-CH-type domain-containing protein</fullName>
    </recommendedName>
</protein>
<dbReference type="SUPFAM" id="SSF49879">
    <property type="entry name" value="SMAD/FHA domain"/>
    <property type="match status" value="1"/>
</dbReference>
<dbReference type="InterPro" id="IPR008984">
    <property type="entry name" value="SMAD_FHA_dom_sf"/>
</dbReference>
<dbReference type="PANTHER" id="PTHR46210:SF1">
    <property type="entry name" value="FHA DOMAIN-CONTAINING PROTEIN"/>
    <property type="match status" value="1"/>
</dbReference>
<dbReference type="CDD" id="cd00060">
    <property type="entry name" value="FHA"/>
    <property type="match status" value="1"/>
</dbReference>
<dbReference type="SUPFAM" id="SSF57850">
    <property type="entry name" value="RING/U-box"/>
    <property type="match status" value="1"/>
</dbReference>
<dbReference type="Pfam" id="PF00498">
    <property type="entry name" value="FHA"/>
    <property type="match status" value="1"/>
</dbReference>
<dbReference type="EMBL" id="HBGJ01033803">
    <property type="protein sequence ID" value="CAD9263011.1"/>
    <property type="molecule type" value="Transcribed_RNA"/>
</dbReference>
<dbReference type="PANTHER" id="PTHR46210">
    <property type="entry name" value="FHA DOMAIN-CONTAINING PROTEIN"/>
    <property type="match status" value="1"/>
</dbReference>
<gene>
    <name evidence="7" type="ORF">PPAR1163_LOCUS21394</name>
</gene>
<dbReference type="AlphaFoldDB" id="A0A7S1UBD5"/>
<evidence type="ECO:0000256" key="2">
    <source>
        <dbReference type="ARBA" id="ARBA00022771"/>
    </source>
</evidence>
<reference evidence="7" key="1">
    <citation type="submission" date="2021-01" db="EMBL/GenBank/DDBJ databases">
        <authorList>
            <person name="Corre E."/>
            <person name="Pelletier E."/>
            <person name="Niang G."/>
            <person name="Scheremetjew M."/>
            <person name="Finn R."/>
            <person name="Kale V."/>
            <person name="Holt S."/>
            <person name="Cochrane G."/>
            <person name="Meng A."/>
            <person name="Brown T."/>
            <person name="Cohen L."/>
        </authorList>
    </citation>
    <scope>NUCLEOTIDE SEQUENCE</scope>
    <source>
        <strain evidence="7">CCMP2877</strain>
    </source>
</reference>
<evidence type="ECO:0000259" key="5">
    <source>
        <dbReference type="PROSITE" id="PS50006"/>
    </source>
</evidence>
<dbReference type="CDD" id="cd16495">
    <property type="entry name" value="RING_CH-C4HC3_MARCH"/>
    <property type="match status" value="1"/>
</dbReference>
<dbReference type="GO" id="GO:0008270">
    <property type="term" value="F:zinc ion binding"/>
    <property type="evidence" value="ECO:0007669"/>
    <property type="project" value="UniProtKB-KW"/>
</dbReference>
<evidence type="ECO:0000313" key="7">
    <source>
        <dbReference type="EMBL" id="CAD9263011.1"/>
    </source>
</evidence>
<accession>A0A7S1UBD5</accession>
<dbReference type="InterPro" id="IPR000253">
    <property type="entry name" value="FHA_dom"/>
</dbReference>
<evidence type="ECO:0000256" key="3">
    <source>
        <dbReference type="ARBA" id="ARBA00022833"/>
    </source>
</evidence>
<dbReference type="Gene3D" id="3.30.40.10">
    <property type="entry name" value="Zinc/RING finger domain, C3HC4 (zinc finger)"/>
    <property type="match status" value="1"/>
</dbReference>
<dbReference type="Gene3D" id="2.60.200.20">
    <property type="match status" value="1"/>
</dbReference>
<keyword evidence="2" id="KW-0863">Zinc-finger</keyword>
<dbReference type="Pfam" id="PF12906">
    <property type="entry name" value="RINGv"/>
    <property type="match status" value="1"/>
</dbReference>
<dbReference type="PROSITE" id="PS51292">
    <property type="entry name" value="ZF_RING_CH"/>
    <property type="match status" value="1"/>
</dbReference>
<keyword evidence="3" id="KW-0862">Zinc</keyword>
<dbReference type="InterPro" id="IPR013083">
    <property type="entry name" value="Znf_RING/FYVE/PHD"/>
</dbReference>
<organism evidence="7">
    <name type="scientific">Phaeomonas parva</name>
    <dbReference type="NCBI Taxonomy" id="124430"/>
    <lineage>
        <taxon>Eukaryota</taxon>
        <taxon>Sar</taxon>
        <taxon>Stramenopiles</taxon>
        <taxon>Ochrophyta</taxon>
        <taxon>Pinguiophyceae</taxon>
        <taxon>Pinguiochrysidales</taxon>
        <taxon>Pinguiochrysidaceae</taxon>
        <taxon>Phaeomonas</taxon>
    </lineage>
</organism>
<sequence length="482" mass="54841">MAAEEGTPRLSNMKGRTRSNGVFFADQNEEEFCQESSRMEVVERSGSLRKLLAHNPVAANHWIDATAFYHEQERSNDDLRLKKLKFSISGDDFMIRERQPQAEAAQEAKTDDEAALAESSTGFANIGRVYRQRTAERTQTYWFTPPQQLAIKDREHMPLRVVRDDPPWTHRAKIEAGDLLKVANVWIHLLELCDRNSRTTAARASGERRIHVHEPEDLWTEESGEEPPMCYMCYDNSHTKENPIIAPCACKGSTKYCHAQCLTSWRAQNVERFSPLVVRMSYSCDSCRICGCKYNMPNTMSADGSILKLGTQEITAPYMVLQVLTENVDACREYVYYVSFASFSRDNYDSVTLGRCPLSNDLVLTDMAVSMSHLSFFYQKGVFSIEDEGSENGTYIAVQKPLQISASRPMTIAAGGLEVRMRHRVRVSHRIRQSLAALKRIKRSKGRIHVAAGNDKDLDMREPPVEERRSTESTFSMSDSWM</sequence>
<feature type="compositionally biased region" description="Polar residues" evidence="4">
    <location>
        <begin position="472"/>
        <end position="482"/>
    </location>
</feature>
<feature type="compositionally biased region" description="Basic and acidic residues" evidence="4">
    <location>
        <begin position="454"/>
        <end position="471"/>
    </location>
</feature>
<dbReference type="InterPro" id="IPR011016">
    <property type="entry name" value="Znf_RING-CH"/>
</dbReference>
<feature type="region of interest" description="Disordered" evidence="4">
    <location>
        <begin position="454"/>
        <end position="482"/>
    </location>
</feature>
<keyword evidence="1" id="KW-0479">Metal-binding</keyword>
<dbReference type="PROSITE" id="PS50006">
    <property type="entry name" value="FHA_DOMAIN"/>
    <property type="match status" value="1"/>
</dbReference>
<evidence type="ECO:0008006" key="8">
    <source>
        <dbReference type="Google" id="ProtNLM"/>
    </source>
</evidence>